<comment type="cofactor">
    <cofactor evidence="1">
        <name>Zn(2+)</name>
        <dbReference type="ChEBI" id="CHEBI:29105"/>
    </cofactor>
</comment>
<dbReference type="GO" id="GO:0046872">
    <property type="term" value="F:metal ion binding"/>
    <property type="evidence" value="ECO:0007669"/>
    <property type="project" value="UniProtKB-KW"/>
</dbReference>
<evidence type="ECO:0000256" key="5">
    <source>
        <dbReference type="ARBA" id="ARBA00022833"/>
    </source>
</evidence>
<dbReference type="SUPFAM" id="SSF51261">
    <property type="entry name" value="Duplicated hybrid motif"/>
    <property type="match status" value="1"/>
</dbReference>
<dbReference type="InterPro" id="IPR050570">
    <property type="entry name" value="Cell_wall_metabolism_enzyme"/>
</dbReference>
<evidence type="ECO:0000256" key="3">
    <source>
        <dbReference type="ARBA" id="ARBA00022723"/>
    </source>
</evidence>
<keyword evidence="4" id="KW-0378">Hydrolase</keyword>
<keyword evidence="2" id="KW-0645">Protease</keyword>
<dbReference type="Gene3D" id="3.10.450.350">
    <property type="match status" value="1"/>
</dbReference>
<dbReference type="AlphaFoldDB" id="A0A4Y8ZRV0"/>
<proteinExistence type="predicted"/>
<evidence type="ECO:0000256" key="1">
    <source>
        <dbReference type="ARBA" id="ARBA00001947"/>
    </source>
</evidence>
<dbReference type="Pfam" id="PF01551">
    <property type="entry name" value="Peptidase_M23"/>
    <property type="match status" value="1"/>
</dbReference>
<dbReference type="RefSeq" id="WP_135085442.1">
    <property type="nucleotide sequence ID" value="NZ_SPDV01000012.1"/>
</dbReference>
<evidence type="ECO:0000313" key="9">
    <source>
        <dbReference type="Proteomes" id="UP000298213"/>
    </source>
</evidence>
<keyword evidence="5" id="KW-0862">Zinc</keyword>
<dbReference type="GO" id="GO:0004222">
    <property type="term" value="F:metalloendopeptidase activity"/>
    <property type="evidence" value="ECO:0007669"/>
    <property type="project" value="TreeGrafter"/>
</dbReference>
<keyword evidence="9" id="KW-1185">Reference proteome</keyword>
<accession>A0A4Y8ZRV0</accession>
<sequence>MYQFTNFTAGGAGSGAAVLSADPLSLRTGAPFGSRRAAPQARRRVELVVDLGASIGSLTWFRGLATCLGLCAAAISLAPGFEPIPSASAAPLSDQHWEQARALAISPLAYGADTGRRMAPTDAVQPLMDTPERPTLELIATLGQGDGFARALTRAGVSGAEASAVADLVGGVVPLDSLKPGSAMQIVLGRRPNRSVARPLESLSFRARFDLALSLTRSGAGFAVSRTAIAVDETPLRIQGVVGDSLYRAARAAGAPAKAVEAYIRALAAQTEISSLGASDRFDIILEHRRAETGETQTGQLLFAGLQRASGKELQLLQWEQGGRSQWFEASGVGRTTGTLQRPVPGSVSSNYGMRRHPILGYSRMHRGMDFRAGYGTPILAATDGRVVSAGWAGGHGRRVMLAHADGISTSYSHMSQISVRPGSAVRQGQVIGYVGSTGLSTGPHLHYELYRNGVSVNPASVRFVSRSQLSGADLAGFRAKLRRLLSVPVGGAIRMAEAPKPAKPL</sequence>
<dbReference type="PANTHER" id="PTHR21666">
    <property type="entry name" value="PEPTIDASE-RELATED"/>
    <property type="match status" value="1"/>
</dbReference>
<keyword evidence="3" id="KW-0479">Metal-binding</keyword>
<dbReference type="Gene3D" id="2.70.70.10">
    <property type="entry name" value="Glucose Permease (Domain IIA)"/>
    <property type="match status" value="1"/>
</dbReference>
<dbReference type="InterPro" id="IPR011055">
    <property type="entry name" value="Dup_hybrid_motif"/>
</dbReference>
<organism evidence="8 9">
    <name type="scientific">Sphingomonas parva</name>
    <dbReference type="NCBI Taxonomy" id="2555898"/>
    <lineage>
        <taxon>Bacteria</taxon>
        <taxon>Pseudomonadati</taxon>
        <taxon>Pseudomonadota</taxon>
        <taxon>Alphaproteobacteria</taxon>
        <taxon>Sphingomonadales</taxon>
        <taxon>Sphingomonadaceae</taxon>
        <taxon>Sphingomonas</taxon>
    </lineage>
</organism>
<evidence type="ECO:0000256" key="2">
    <source>
        <dbReference type="ARBA" id="ARBA00022670"/>
    </source>
</evidence>
<dbReference type="GO" id="GO:0006508">
    <property type="term" value="P:proteolysis"/>
    <property type="evidence" value="ECO:0007669"/>
    <property type="project" value="UniProtKB-KW"/>
</dbReference>
<keyword evidence="6" id="KW-0482">Metalloprotease</keyword>
<evidence type="ECO:0000256" key="4">
    <source>
        <dbReference type="ARBA" id="ARBA00022801"/>
    </source>
</evidence>
<evidence type="ECO:0000313" key="8">
    <source>
        <dbReference type="EMBL" id="TFI58760.1"/>
    </source>
</evidence>
<dbReference type="CDD" id="cd12797">
    <property type="entry name" value="M23_peptidase"/>
    <property type="match status" value="1"/>
</dbReference>
<dbReference type="PANTHER" id="PTHR21666:SF288">
    <property type="entry name" value="CELL DIVISION PROTEIN YTFB"/>
    <property type="match status" value="1"/>
</dbReference>
<dbReference type="Proteomes" id="UP000298213">
    <property type="component" value="Unassembled WGS sequence"/>
</dbReference>
<evidence type="ECO:0000259" key="7">
    <source>
        <dbReference type="Pfam" id="PF01551"/>
    </source>
</evidence>
<dbReference type="OrthoDB" id="9815245at2"/>
<dbReference type="InterPro" id="IPR016047">
    <property type="entry name" value="M23ase_b-sheet_dom"/>
</dbReference>
<protein>
    <submittedName>
        <fullName evidence="8">M23 family metallopeptidase</fullName>
    </submittedName>
</protein>
<reference evidence="8 9" key="1">
    <citation type="submission" date="2019-03" db="EMBL/GenBank/DDBJ databases">
        <title>Genome sequence of Sphingomonas sp. 17J27-24.</title>
        <authorList>
            <person name="Kim M."/>
            <person name="Maeng S."/>
            <person name="Sathiyaraj S."/>
        </authorList>
    </citation>
    <scope>NUCLEOTIDE SEQUENCE [LARGE SCALE GENOMIC DNA]</scope>
    <source>
        <strain evidence="8 9">17J27-24</strain>
    </source>
</reference>
<dbReference type="EMBL" id="SPDV01000012">
    <property type="protein sequence ID" value="TFI58760.1"/>
    <property type="molecule type" value="Genomic_DNA"/>
</dbReference>
<gene>
    <name evidence="8" type="ORF">E2493_07795</name>
</gene>
<evidence type="ECO:0000256" key="6">
    <source>
        <dbReference type="ARBA" id="ARBA00023049"/>
    </source>
</evidence>
<name>A0A4Y8ZRV0_9SPHN</name>
<comment type="caution">
    <text evidence="8">The sequence shown here is derived from an EMBL/GenBank/DDBJ whole genome shotgun (WGS) entry which is preliminary data.</text>
</comment>
<feature type="domain" description="M23ase beta-sheet core" evidence="7">
    <location>
        <begin position="364"/>
        <end position="459"/>
    </location>
</feature>